<sequence>MLEAANDIPLFSLSSIHTTNTEMSSPSPPVSLSREPNEPFAVASCPSSPVRTVTRRASFLGVSQLRTIVKRLNPKARLRRVSSLTNPRHLPLSTTVRAKRLTPCKPLIIHDAAFFLPIAQAENGCTDGADAEGENWEDFVIDGMELASVCHLRAPPPTPVDPFSTPPQTPIRDALSAIGNSPRSASSSLRRQRVKKEMKIVQVFGPEAATAARNYVAAGSVVHW</sequence>
<protein>
    <submittedName>
        <fullName evidence="2">Uncharacterized protein</fullName>
    </submittedName>
</protein>
<comment type="caution">
    <text evidence="2">The sequence shown here is derived from an EMBL/GenBank/DDBJ whole genome shotgun (WGS) entry which is preliminary data.</text>
</comment>
<organism evidence="2 3">
    <name type="scientific">Mycena maculata</name>
    <dbReference type="NCBI Taxonomy" id="230809"/>
    <lineage>
        <taxon>Eukaryota</taxon>
        <taxon>Fungi</taxon>
        <taxon>Dikarya</taxon>
        <taxon>Basidiomycota</taxon>
        <taxon>Agaricomycotina</taxon>
        <taxon>Agaricomycetes</taxon>
        <taxon>Agaricomycetidae</taxon>
        <taxon>Agaricales</taxon>
        <taxon>Marasmiineae</taxon>
        <taxon>Mycenaceae</taxon>
        <taxon>Mycena</taxon>
    </lineage>
</organism>
<name>A0AAD7HZ01_9AGAR</name>
<evidence type="ECO:0000256" key="1">
    <source>
        <dbReference type="SAM" id="MobiDB-lite"/>
    </source>
</evidence>
<proteinExistence type="predicted"/>
<dbReference type="Proteomes" id="UP001215280">
    <property type="component" value="Unassembled WGS sequence"/>
</dbReference>
<accession>A0AAD7HZ01</accession>
<dbReference type="EMBL" id="JARJLG010000182">
    <property type="protein sequence ID" value="KAJ7731561.1"/>
    <property type="molecule type" value="Genomic_DNA"/>
</dbReference>
<reference evidence="2" key="1">
    <citation type="submission" date="2023-03" db="EMBL/GenBank/DDBJ databases">
        <title>Massive genome expansion in bonnet fungi (Mycena s.s.) driven by repeated elements and novel gene families across ecological guilds.</title>
        <authorList>
            <consortium name="Lawrence Berkeley National Laboratory"/>
            <person name="Harder C.B."/>
            <person name="Miyauchi S."/>
            <person name="Viragh M."/>
            <person name="Kuo A."/>
            <person name="Thoen E."/>
            <person name="Andreopoulos B."/>
            <person name="Lu D."/>
            <person name="Skrede I."/>
            <person name="Drula E."/>
            <person name="Henrissat B."/>
            <person name="Morin E."/>
            <person name="Kohler A."/>
            <person name="Barry K."/>
            <person name="LaButti K."/>
            <person name="Morin E."/>
            <person name="Salamov A."/>
            <person name="Lipzen A."/>
            <person name="Mereny Z."/>
            <person name="Hegedus B."/>
            <person name="Baldrian P."/>
            <person name="Stursova M."/>
            <person name="Weitz H."/>
            <person name="Taylor A."/>
            <person name="Grigoriev I.V."/>
            <person name="Nagy L.G."/>
            <person name="Martin F."/>
            <person name="Kauserud H."/>
        </authorList>
    </citation>
    <scope>NUCLEOTIDE SEQUENCE</scope>
    <source>
        <strain evidence="2">CBHHK188m</strain>
    </source>
</reference>
<keyword evidence="3" id="KW-1185">Reference proteome</keyword>
<evidence type="ECO:0000313" key="3">
    <source>
        <dbReference type="Proteomes" id="UP001215280"/>
    </source>
</evidence>
<gene>
    <name evidence="2" type="ORF">DFH07DRAFT_968721</name>
</gene>
<dbReference type="AlphaFoldDB" id="A0AAD7HZ01"/>
<feature type="region of interest" description="Disordered" evidence="1">
    <location>
        <begin position="18"/>
        <end position="46"/>
    </location>
</feature>
<evidence type="ECO:0000313" key="2">
    <source>
        <dbReference type="EMBL" id="KAJ7731561.1"/>
    </source>
</evidence>